<evidence type="ECO:0000259" key="1">
    <source>
        <dbReference type="Pfam" id="PF00535"/>
    </source>
</evidence>
<accession>A0A2I1I7B7</accession>
<dbReference type="PANTHER" id="PTHR22916:SF3">
    <property type="entry name" value="UDP-GLCNAC:BETAGAL BETA-1,3-N-ACETYLGLUCOSAMINYLTRANSFERASE-LIKE PROTEIN 1"/>
    <property type="match status" value="1"/>
</dbReference>
<name>A0A2I1I7B7_9ACTO</name>
<dbReference type="PANTHER" id="PTHR22916">
    <property type="entry name" value="GLYCOSYLTRANSFERASE"/>
    <property type="match status" value="1"/>
</dbReference>
<keyword evidence="2" id="KW-0808">Transferase</keyword>
<dbReference type="AlphaFoldDB" id="A0A2I1I7B7"/>
<comment type="caution">
    <text evidence="2">The sequence shown here is derived from an EMBL/GenBank/DDBJ whole genome shotgun (WGS) entry which is preliminary data.</text>
</comment>
<sequence length="315" mass="35275">MDSQARGALGENPRVTVLMATYNGRTWIDEQIDSILDQRGVDVTLLVSDDGSTDGTVEHVAKRAGQDRRIQLLPPRDGTPGVTGNFLHLFMTHRPDGSYVAFTDQDDVWHLDKLSRQIAILEAEHADVTSSNVTSFDQSGKKTLIDKAGAMQRWDHIFEAAGPGSTYVFTPEFHEKLRDALELLDYSAIGVHDWYVYAISRAIGAKWIVSATPTLDYRQHEANVQGANRGLGAYADRFARLRSGFYRGQFLAVARAVRQVAIYDDQVMADLSTLIGELEDTSVSGRLKFARRWRQIRRKPREGFQLALAHVLGVW</sequence>
<evidence type="ECO:0000313" key="3">
    <source>
        <dbReference type="Proteomes" id="UP000234545"/>
    </source>
</evidence>
<proteinExistence type="predicted"/>
<dbReference type="InterPro" id="IPR001173">
    <property type="entry name" value="Glyco_trans_2-like"/>
</dbReference>
<dbReference type="Gene3D" id="3.90.550.10">
    <property type="entry name" value="Spore Coat Polysaccharide Biosynthesis Protein SpsA, Chain A"/>
    <property type="match status" value="1"/>
</dbReference>
<dbReference type="SUPFAM" id="SSF53448">
    <property type="entry name" value="Nucleotide-diphospho-sugar transferases"/>
    <property type="match status" value="1"/>
</dbReference>
<reference evidence="2 3" key="1">
    <citation type="submission" date="2017-12" db="EMBL/GenBank/DDBJ databases">
        <title>Phylogenetic diversity of female urinary microbiome.</title>
        <authorList>
            <person name="Thomas-White K."/>
            <person name="Wolfe A.J."/>
        </authorList>
    </citation>
    <scope>NUCLEOTIDE SEQUENCE [LARGE SCALE GENOMIC DNA]</scope>
    <source>
        <strain evidence="2 3">UMB0250</strain>
    </source>
</reference>
<organism evidence="2 3">
    <name type="scientific">Schaalia turicensis</name>
    <dbReference type="NCBI Taxonomy" id="131111"/>
    <lineage>
        <taxon>Bacteria</taxon>
        <taxon>Bacillati</taxon>
        <taxon>Actinomycetota</taxon>
        <taxon>Actinomycetes</taxon>
        <taxon>Actinomycetales</taxon>
        <taxon>Actinomycetaceae</taxon>
        <taxon>Schaalia</taxon>
    </lineage>
</organism>
<dbReference type="Pfam" id="PF00535">
    <property type="entry name" value="Glycos_transf_2"/>
    <property type="match status" value="1"/>
</dbReference>
<dbReference type="EMBL" id="PKKJ01000001">
    <property type="protein sequence ID" value="PKY67017.1"/>
    <property type="molecule type" value="Genomic_DNA"/>
</dbReference>
<dbReference type="OrthoDB" id="9802649at2"/>
<dbReference type="RefSeq" id="WP_101627513.1">
    <property type="nucleotide sequence ID" value="NZ_JBCOMK010000031.1"/>
</dbReference>
<dbReference type="InterPro" id="IPR029044">
    <property type="entry name" value="Nucleotide-diphossugar_trans"/>
</dbReference>
<dbReference type="GO" id="GO:0016758">
    <property type="term" value="F:hexosyltransferase activity"/>
    <property type="evidence" value="ECO:0007669"/>
    <property type="project" value="UniProtKB-ARBA"/>
</dbReference>
<evidence type="ECO:0000313" key="2">
    <source>
        <dbReference type="EMBL" id="PKY67017.1"/>
    </source>
</evidence>
<protein>
    <submittedName>
        <fullName evidence="2">Glycosyl transferase family 2</fullName>
    </submittedName>
</protein>
<feature type="domain" description="Glycosyltransferase 2-like" evidence="1">
    <location>
        <begin position="16"/>
        <end position="142"/>
    </location>
</feature>
<gene>
    <name evidence="2" type="ORF">CYJ25_01910</name>
</gene>
<dbReference type="Proteomes" id="UP000234545">
    <property type="component" value="Unassembled WGS sequence"/>
</dbReference>